<comment type="function">
    <text evidence="9">Mediates the uptake of pyruvate into mitochondria.</text>
</comment>
<organism evidence="10 11">
    <name type="scientific">Sinanodonta woodiana</name>
    <name type="common">Chinese pond mussel</name>
    <name type="synonym">Anodonta woodiana</name>
    <dbReference type="NCBI Taxonomy" id="1069815"/>
    <lineage>
        <taxon>Eukaryota</taxon>
        <taxon>Metazoa</taxon>
        <taxon>Spiralia</taxon>
        <taxon>Lophotrochozoa</taxon>
        <taxon>Mollusca</taxon>
        <taxon>Bivalvia</taxon>
        <taxon>Autobranchia</taxon>
        <taxon>Heteroconchia</taxon>
        <taxon>Palaeoheterodonta</taxon>
        <taxon>Unionida</taxon>
        <taxon>Unionoidea</taxon>
        <taxon>Unionidae</taxon>
        <taxon>Unioninae</taxon>
        <taxon>Sinanodonta</taxon>
    </lineage>
</organism>
<proteinExistence type="inferred from homology"/>
<dbReference type="PANTHER" id="PTHR14154">
    <property type="entry name" value="UPF0041 BRAIN PROTEIN 44-RELATED"/>
    <property type="match status" value="1"/>
</dbReference>
<sequence>MFWVKLKVCTPFDWSEYFWVRFRISLANWGLPLAALADLKKDPQMISGKMTLALTVYSCLFMRFAIKVQPRNLLLFSCHFTNTCAQITQGFRFCNFYSFVTKTYLQNNSYTQSGVNKPKFYSILYCRKVAFIPFSCKQERCVHDKLSRS</sequence>
<dbReference type="Proteomes" id="UP001634394">
    <property type="component" value="Unassembled WGS sequence"/>
</dbReference>
<dbReference type="InterPro" id="IPR005336">
    <property type="entry name" value="MPC"/>
</dbReference>
<dbReference type="GO" id="GO:0005743">
    <property type="term" value="C:mitochondrial inner membrane"/>
    <property type="evidence" value="ECO:0007669"/>
    <property type="project" value="UniProtKB-SubCell"/>
</dbReference>
<evidence type="ECO:0000256" key="8">
    <source>
        <dbReference type="ARBA" id="ARBA00023136"/>
    </source>
</evidence>
<evidence type="ECO:0000256" key="3">
    <source>
        <dbReference type="ARBA" id="ARBA00022448"/>
    </source>
</evidence>
<evidence type="ECO:0000256" key="2">
    <source>
        <dbReference type="ARBA" id="ARBA00006416"/>
    </source>
</evidence>
<keyword evidence="5 9" id="KW-0999">Mitochondrion inner membrane</keyword>
<evidence type="ECO:0000256" key="9">
    <source>
        <dbReference type="RuleBase" id="RU363100"/>
    </source>
</evidence>
<comment type="similarity">
    <text evidence="2 9">Belongs to the mitochondrial pyruvate carrier (MPC) (TC 2.A.105) family.</text>
</comment>
<keyword evidence="8" id="KW-0472">Membrane</keyword>
<dbReference type="Pfam" id="PF03650">
    <property type="entry name" value="MPC"/>
    <property type="match status" value="1"/>
</dbReference>
<evidence type="ECO:0000313" key="10">
    <source>
        <dbReference type="EMBL" id="KAL3881280.1"/>
    </source>
</evidence>
<comment type="caution">
    <text evidence="10">The sequence shown here is derived from an EMBL/GenBank/DDBJ whole genome shotgun (WGS) entry which is preliminary data.</text>
</comment>
<evidence type="ECO:0000256" key="7">
    <source>
        <dbReference type="ARBA" id="ARBA00023128"/>
    </source>
</evidence>
<keyword evidence="3 9" id="KW-0813">Transport</keyword>
<evidence type="ECO:0000256" key="5">
    <source>
        <dbReference type="ARBA" id="ARBA00022792"/>
    </source>
</evidence>
<keyword evidence="7 9" id="KW-0496">Mitochondrion</keyword>
<keyword evidence="11" id="KW-1185">Reference proteome</keyword>
<evidence type="ECO:0000256" key="4">
    <source>
        <dbReference type="ARBA" id="ARBA00022692"/>
    </source>
</evidence>
<reference evidence="10 11" key="1">
    <citation type="submission" date="2024-11" db="EMBL/GenBank/DDBJ databases">
        <title>Chromosome-level genome assembly of the freshwater bivalve Anodonta woodiana.</title>
        <authorList>
            <person name="Chen X."/>
        </authorList>
    </citation>
    <scope>NUCLEOTIDE SEQUENCE [LARGE SCALE GENOMIC DNA]</scope>
    <source>
        <strain evidence="10">MN2024</strain>
        <tissue evidence="10">Gills</tissue>
    </source>
</reference>
<keyword evidence="6" id="KW-1133">Transmembrane helix</keyword>
<gene>
    <name evidence="10" type="ORF">ACJMK2_027735</name>
</gene>
<dbReference type="AlphaFoldDB" id="A0ABD3X6B9"/>
<protein>
    <recommendedName>
        <fullName evidence="9">Mitochondrial pyruvate carrier</fullName>
    </recommendedName>
</protein>
<name>A0ABD3X6B9_SINWO</name>
<dbReference type="EMBL" id="JBJQND010000003">
    <property type="protein sequence ID" value="KAL3881280.1"/>
    <property type="molecule type" value="Genomic_DNA"/>
</dbReference>
<evidence type="ECO:0000313" key="11">
    <source>
        <dbReference type="Proteomes" id="UP001634394"/>
    </source>
</evidence>
<accession>A0ABD3X6B9</accession>
<evidence type="ECO:0000256" key="1">
    <source>
        <dbReference type="ARBA" id="ARBA00004448"/>
    </source>
</evidence>
<evidence type="ECO:0000256" key="6">
    <source>
        <dbReference type="ARBA" id="ARBA00022989"/>
    </source>
</evidence>
<comment type="subcellular location">
    <subcellularLocation>
        <location evidence="1 9">Mitochondrion inner membrane</location>
        <topology evidence="1 9">Multi-pass membrane protein</topology>
    </subcellularLocation>
</comment>
<keyword evidence="4" id="KW-0812">Transmembrane</keyword>